<evidence type="ECO:0000256" key="2">
    <source>
        <dbReference type="ARBA" id="ARBA00001946"/>
    </source>
</evidence>
<keyword evidence="11" id="KW-0598">Phosphotransferase system</keyword>
<dbReference type="eggNOG" id="COG1080">
    <property type="taxonomic scope" value="Bacteria"/>
</dbReference>
<dbReference type="Pfam" id="PF02896">
    <property type="entry name" value="PEP-utilizers_C"/>
    <property type="match status" value="1"/>
</dbReference>
<evidence type="ECO:0000256" key="6">
    <source>
        <dbReference type="ARBA" id="ARBA00022448"/>
    </source>
</evidence>
<dbReference type="InterPro" id="IPR006318">
    <property type="entry name" value="PTS_EI-like"/>
</dbReference>
<evidence type="ECO:0000256" key="11">
    <source>
        <dbReference type="ARBA" id="ARBA00022683"/>
    </source>
</evidence>
<dbReference type="InterPro" id="IPR035895">
    <property type="entry name" value="HPr-like_sf"/>
</dbReference>
<dbReference type="InterPro" id="IPR015813">
    <property type="entry name" value="Pyrv/PenolPyrv_kinase-like_dom"/>
</dbReference>
<dbReference type="InterPro" id="IPR008731">
    <property type="entry name" value="PTS_EIN"/>
</dbReference>
<keyword evidence="10 18" id="KW-0808">Transferase</keyword>
<dbReference type="GO" id="GO:0008965">
    <property type="term" value="F:phosphoenolpyruvate-protein phosphotransferase activity"/>
    <property type="evidence" value="ECO:0007669"/>
    <property type="project" value="UniProtKB-EC"/>
</dbReference>
<dbReference type="PROSITE" id="PS51094">
    <property type="entry name" value="PTS_EIIA_TYPE_2"/>
    <property type="match status" value="1"/>
</dbReference>
<dbReference type="InterPro" id="IPR018274">
    <property type="entry name" value="PEP_util_AS"/>
</dbReference>
<dbReference type="Gene3D" id="3.30.1340.10">
    <property type="entry name" value="HPr-like"/>
    <property type="match status" value="1"/>
</dbReference>
<comment type="cofactor">
    <cofactor evidence="2">
        <name>Mg(2+)</name>
        <dbReference type="ChEBI" id="CHEBI:18420"/>
    </cofactor>
</comment>
<dbReference type="Proteomes" id="UP000011021">
    <property type="component" value="Unassembled WGS sequence"/>
</dbReference>
<dbReference type="GO" id="GO:0009401">
    <property type="term" value="P:phosphoenolpyruvate-dependent sugar phosphotransferase system"/>
    <property type="evidence" value="ECO:0007669"/>
    <property type="project" value="UniProtKB-KW"/>
</dbReference>
<evidence type="ECO:0000259" key="16">
    <source>
        <dbReference type="PROSITE" id="PS51094"/>
    </source>
</evidence>
<keyword evidence="19" id="KW-1185">Reference proteome</keyword>
<evidence type="ECO:0000313" key="18">
    <source>
        <dbReference type="EMBL" id="EFV94081.1"/>
    </source>
</evidence>
<dbReference type="PANTHER" id="PTHR46244:SF6">
    <property type="entry name" value="PHOSPHOENOLPYRUVATE-PROTEIN PHOSPHOTRANSFERASE"/>
    <property type="match status" value="1"/>
</dbReference>
<comment type="catalytic activity">
    <reaction evidence="1">
        <text>L-histidyl-[protein] + phosphoenolpyruvate = N(pros)-phospho-L-histidyl-[protein] + pyruvate</text>
        <dbReference type="Rhea" id="RHEA:23880"/>
        <dbReference type="Rhea" id="RHEA-COMP:9745"/>
        <dbReference type="Rhea" id="RHEA-COMP:9746"/>
        <dbReference type="ChEBI" id="CHEBI:15361"/>
        <dbReference type="ChEBI" id="CHEBI:29979"/>
        <dbReference type="ChEBI" id="CHEBI:58702"/>
        <dbReference type="ChEBI" id="CHEBI:64837"/>
        <dbReference type="EC" id="2.7.3.9"/>
    </reaction>
</comment>
<dbReference type="Gene3D" id="3.40.930.10">
    <property type="entry name" value="Mannitol-specific EII, Chain A"/>
    <property type="match status" value="1"/>
</dbReference>
<dbReference type="GO" id="GO:0016301">
    <property type="term" value="F:kinase activity"/>
    <property type="evidence" value="ECO:0007669"/>
    <property type="project" value="UniProtKB-KW"/>
</dbReference>
<keyword evidence="15" id="KW-0175">Coiled coil</keyword>
<dbReference type="InterPro" id="IPR002178">
    <property type="entry name" value="PTS_EIIA_type-2_dom"/>
</dbReference>
<evidence type="ECO:0000256" key="12">
    <source>
        <dbReference type="ARBA" id="ARBA00022723"/>
    </source>
</evidence>
<dbReference type="EC" id="2.7.3.9" evidence="5"/>
<dbReference type="Gene3D" id="3.50.30.10">
    <property type="entry name" value="Phosphohistidine domain"/>
    <property type="match status" value="1"/>
</dbReference>
<dbReference type="CDD" id="cd00367">
    <property type="entry name" value="PTS-HPr_like"/>
    <property type="match status" value="1"/>
</dbReference>
<dbReference type="SUPFAM" id="SSF52009">
    <property type="entry name" value="Phosphohistidine domain"/>
    <property type="match status" value="1"/>
</dbReference>
<keyword evidence="9" id="KW-0762">Sugar transport</keyword>
<dbReference type="SUPFAM" id="SSF47831">
    <property type="entry name" value="Enzyme I of the PEP:sugar phosphotransferase system HPr-binding (sub)domain"/>
    <property type="match status" value="1"/>
</dbReference>
<evidence type="ECO:0000256" key="3">
    <source>
        <dbReference type="ARBA" id="ARBA00004496"/>
    </source>
</evidence>
<dbReference type="InterPro" id="IPR050499">
    <property type="entry name" value="PEP-utilizing_PTS_enzyme"/>
</dbReference>
<evidence type="ECO:0000256" key="15">
    <source>
        <dbReference type="SAM" id="Coils"/>
    </source>
</evidence>
<dbReference type="InterPro" id="IPR000032">
    <property type="entry name" value="HPr-like"/>
</dbReference>
<keyword evidence="18" id="KW-0670">Pyruvate</keyword>
<dbReference type="InterPro" id="IPR000121">
    <property type="entry name" value="PEP_util_C"/>
</dbReference>
<dbReference type="CDD" id="cd00211">
    <property type="entry name" value="PTS_IIA_fru"/>
    <property type="match status" value="1"/>
</dbReference>
<evidence type="ECO:0000256" key="8">
    <source>
        <dbReference type="ARBA" id="ARBA00022553"/>
    </source>
</evidence>
<feature type="coiled-coil region" evidence="15">
    <location>
        <begin position="322"/>
        <end position="349"/>
    </location>
</feature>
<dbReference type="Gene3D" id="3.20.20.60">
    <property type="entry name" value="Phosphoenolpyruvate-binding domains"/>
    <property type="match status" value="1"/>
</dbReference>
<comment type="caution">
    <text evidence="18">The sequence shown here is derived from an EMBL/GenBank/DDBJ whole genome shotgun (WGS) entry which is preliminary data.</text>
</comment>
<reference evidence="18 19" key="1">
    <citation type="submission" date="2010-12" db="EMBL/GenBank/DDBJ databases">
        <authorList>
            <person name="Muzny D."/>
            <person name="Qin X."/>
            <person name="Deng J."/>
            <person name="Jiang H."/>
            <person name="Liu Y."/>
            <person name="Qu J."/>
            <person name="Song X.-Z."/>
            <person name="Zhang L."/>
            <person name="Thornton R."/>
            <person name="Coyle M."/>
            <person name="Francisco L."/>
            <person name="Jackson L."/>
            <person name="Javaid M."/>
            <person name="Korchina V."/>
            <person name="Kovar C."/>
            <person name="Mata R."/>
            <person name="Mathew T."/>
            <person name="Ngo R."/>
            <person name="Nguyen L."/>
            <person name="Nguyen N."/>
            <person name="Okwuonu G."/>
            <person name="Ongeri F."/>
            <person name="Pham C."/>
            <person name="Simmons D."/>
            <person name="Wilczek-Boney K."/>
            <person name="Hale W."/>
            <person name="Jakkamsetti A."/>
            <person name="Pham P."/>
            <person name="Ruth R."/>
            <person name="San Lucas F."/>
            <person name="Warren J."/>
            <person name="Zhang J."/>
            <person name="Zhao Z."/>
            <person name="Zhou C."/>
            <person name="Zhu D."/>
            <person name="Lee S."/>
            <person name="Bess C."/>
            <person name="Blankenburg K."/>
            <person name="Forbes L."/>
            <person name="Fu Q."/>
            <person name="Gubbala S."/>
            <person name="Hirani K."/>
            <person name="Jayaseelan J.C."/>
            <person name="Lara F."/>
            <person name="Munidasa M."/>
            <person name="Palculict T."/>
            <person name="Patil S."/>
            <person name="Pu L.-L."/>
            <person name="Saada N."/>
            <person name="Tang L."/>
            <person name="Weissenberger G."/>
            <person name="Zhu Y."/>
            <person name="Hemphill L."/>
            <person name="Shang Y."/>
            <person name="Youmans B."/>
            <person name="Ayvaz T."/>
            <person name="Ross M."/>
            <person name="Santibanez J."/>
            <person name="Aqrawi P."/>
            <person name="Gross S."/>
            <person name="Joshi V."/>
            <person name="Fowler G."/>
            <person name="Nazareth L."/>
            <person name="Reid J."/>
            <person name="Worley K."/>
            <person name="Petrosino J."/>
            <person name="Highlander S."/>
            <person name="Gibbs R."/>
        </authorList>
    </citation>
    <scope>NUCLEOTIDE SEQUENCE [LARGE SCALE GENOMIC DNA]</scope>
    <source>
        <strain evidence="18 19">ATCC 51599</strain>
    </source>
</reference>
<dbReference type="NCBIfam" id="TIGR01417">
    <property type="entry name" value="PTS_I_fam"/>
    <property type="match status" value="1"/>
</dbReference>
<evidence type="ECO:0000259" key="17">
    <source>
        <dbReference type="PROSITE" id="PS51350"/>
    </source>
</evidence>
<organism evidence="18 19">
    <name type="scientific">Lautropia mirabilis ATCC 51599</name>
    <dbReference type="NCBI Taxonomy" id="887898"/>
    <lineage>
        <taxon>Bacteria</taxon>
        <taxon>Pseudomonadati</taxon>
        <taxon>Pseudomonadota</taxon>
        <taxon>Betaproteobacteria</taxon>
        <taxon>Burkholderiales</taxon>
        <taxon>Burkholderiaceae</taxon>
        <taxon>Lautropia</taxon>
    </lineage>
</organism>
<dbReference type="Pfam" id="PF00381">
    <property type="entry name" value="PTS-HPr"/>
    <property type="match status" value="1"/>
</dbReference>
<keyword evidence="7" id="KW-0963">Cytoplasm</keyword>
<sequence>MNTTTQSPENTPVEVQLAAAPQNRDDAVRAAGSLLIQAGFAADGFTDSLLKREQTATTFLGQGVAIPHGMIDDKHLVKRTGLAVLQVPNGVVWGKDAEGKPQIVNLVVGIAAASDEHIKVLRRLTRLMRDDARLKKLFTTTHAAELVEALTGEAPASSPSAPAMTDFPVGKEITLGYPNGLHARPAGQWVESIRRFKSQVRVRCGDIVADARSVASLLSLGAGNNARLRISAQGDDAQDAISALLGTIKLLGDEETRQARLAADKQAQAQGLGRELGTWEPEARNTFSGIAAAPGLVIGTLVLAESQELEVEDNADGVAKAAADLDHALANAQRQLATLISNAERQGQAEQANIFKAHLELLRDPSWLGDVTRCIVDGHGAAWAWKNCLTNRIQAQRKLQDATLAARSADLEDVGLRVLRHLLGKGNEGSNFAQGLPDDAILLADDLAPSVTAQIDTSRVKGFCTAKGGPTAHTAILARALGMPAVVAAGPGVLVPALSQGGTKAILDGYRGKLYVAPTEAALAEAQQRIARLGQLQAEETKTRMQPATTTDGHRVEIGANANRADQARRALESGAEGVGLMRTEFLFLERDHVPDEDEQYEVYRSMVNVLAGRPLIVRTLDIGGDKQVPHLALPHEDNPFLGVRGARLQLRREELLVPQMRALYRAAKHGPLSIMFPMISSIEEVQLLRERMEAIRTELDAPNVPLGIMIEVPSAAVMADQFAKYVDFFSIGTNDLTQYALAIDRQHPELASLADALHPAVLRLIAQTVAGARPYKRHVGVCGGLAGDPLGAALLVGLGVDELSMSASDLGTIKALLRRQSLSDLQALARKALEAETVQEVRALGAALKSASSPTAGDAA</sequence>
<keyword evidence="6" id="KW-0813">Transport</keyword>
<dbReference type="PROSITE" id="PS51350">
    <property type="entry name" value="PTS_HPR_DOM"/>
    <property type="match status" value="1"/>
</dbReference>
<evidence type="ECO:0000256" key="1">
    <source>
        <dbReference type="ARBA" id="ARBA00000683"/>
    </source>
</evidence>
<dbReference type="STRING" id="887898.HMPREF0551_2196"/>
<dbReference type="GO" id="GO:0005737">
    <property type="term" value="C:cytoplasm"/>
    <property type="evidence" value="ECO:0007669"/>
    <property type="project" value="UniProtKB-SubCell"/>
</dbReference>
<keyword evidence="12" id="KW-0479">Metal-binding</keyword>
<dbReference type="InterPro" id="IPR040442">
    <property type="entry name" value="Pyrv_kinase-like_dom_sf"/>
</dbReference>
<comment type="similarity">
    <text evidence="4">Belongs to the PEP-utilizing enzyme family.</text>
</comment>
<dbReference type="SUPFAM" id="SSF55594">
    <property type="entry name" value="HPr-like"/>
    <property type="match status" value="1"/>
</dbReference>
<dbReference type="InterPro" id="IPR023151">
    <property type="entry name" value="PEP_util_CS"/>
</dbReference>
<dbReference type="PRINTS" id="PR00107">
    <property type="entry name" value="PHOSPHOCPHPR"/>
</dbReference>
<dbReference type="AlphaFoldDB" id="E7RZT2"/>
<comment type="subcellular location">
    <subcellularLocation>
        <location evidence="3">Cytoplasm</location>
    </subcellularLocation>
</comment>
<proteinExistence type="inferred from homology"/>
<evidence type="ECO:0000256" key="5">
    <source>
        <dbReference type="ARBA" id="ARBA00012232"/>
    </source>
</evidence>
<dbReference type="InterPro" id="IPR008279">
    <property type="entry name" value="PEP-util_enz_mobile_dom"/>
</dbReference>
<evidence type="ECO:0000256" key="9">
    <source>
        <dbReference type="ARBA" id="ARBA00022597"/>
    </source>
</evidence>
<dbReference type="InterPro" id="IPR036637">
    <property type="entry name" value="Phosphohistidine_dom_sf"/>
</dbReference>
<evidence type="ECO:0000256" key="4">
    <source>
        <dbReference type="ARBA" id="ARBA00007837"/>
    </source>
</evidence>
<protein>
    <recommendedName>
        <fullName evidence="5">phosphoenolpyruvate--protein phosphotransferase</fullName>
        <ecNumber evidence="5">2.7.3.9</ecNumber>
    </recommendedName>
</protein>
<evidence type="ECO:0000313" key="19">
    <source>
        <dbReference type="Proteomes" id="UP000011021"/>
    </source>
</evidence>
<accession>E7RZT2</accession>
<dbReference type="PROSITE" id="PS00742">
    <property type="entry name" value="PEP_ENZYMES_2"/>
    <property type="match status" value="1"/>
</dbReference>
<dbReference type="EMBL" id="AEQP01000022">
    <property type="protein sequence ID" value="EFV94081.1"/>
    <property type="molecule type" value="Genomic_DNA"/>
</dbReference>
<dbReference type="PANTHER" id="PTHR46244">
    <property type="entry name" value="PHOSPHOENOLPYRUVATE-PROTEIN PHOSPHOTRANSFERASE"/>
    <property type="match status" value="1"/>
</dbReference>
<dbReference type="HOGENOM" id="CLU_007308_4_1_4"/>
<dbReference type="RefSeq" id="WP_005674595.1">
    <property type="nucleotide sequence ID" value="NZ_CP146288.1"/>
</dbReference>
<dbReference type="Pfam" id="PF00359">
    <property type="entry name" value="PTS_EIIA_2"/>
    <property type="match status" value="1"/>
</dbReference>
<feature type="domain" description="HPr" evidence="17">
    <location>
        <begin position="168"/>
        <end position="255"/>
    </location>
</feature>
<dbReference type="SUPFAM" id="SSF51621">
    <property type="entry name" value="Phosphoenolpyruvate/pyruvate domain"/>
    <property type="match status" value="1"/>
</dbReference>
<feature type="domain" description="PTS EIIA type-2" evidence="16">
    <location>
        <begin position="6"/>
        <end position="153"/>
    </location>
</feature>
<dbReference type="SUPFAM" id="SSF55804">
    <property type="entry name" value="Phoshotransferase/anion transport protein"/>
    <property type="match status" value="1"/>
</dbReference>
<dbReference type="PRINTS" id="PR01736">
    <property type="entry name" value="PHPHTRNFRASE"/>
</dbReference>
<evidence type="ECO:0000256" key="14">
    <source>
        <dbReference type="ARBA" id="ARBA00022842"/>
    </source>
</evidence>
<keyword evidence="14" id="KW-0460">Magnesium</keyword>
<dbReference type="NCBIfam" id="TIGR01003">
    <property type="entry name" value="PTS_HPr_family"/>
    <property type="match status" value="1"/>
</dbReference>
<evidence type="ECO:0000256" key="13">
    <source>
        <dbReference type="ARBA" id="ARBA00022777"/>
    </source>
</evidence>
<dbReference type="PROSITE" id="PS00372">
    <property type="entry name" value="PTS_EIIA_TYPE_2_HIS"/>
    <property type="match status" value="1"/>
</dbReference>
<name>E7RZT2_9BURK</name>
<dbReference type="Pfam" id="PF05524">
    <property type="entry name" value="PEP-utilisers_N"/>
    <property type="match status" value="1"/>
</dbReference>
<evidence type="ECO:0000256" key="7">
    <source>
        <dbReference type="ARBA" id="ARBA00022490"/>
    </source>
</evidence>
<evidence type="ECO:0000256" key="10">
    <source>
        <dbReference type="ARBA" id="ARBA00022679"/>
    </source>
</evidence>
<dbReference type="InterPro" id="IPR036618">
    <property type="entry name" value="PtsI_HPr-bd_sf"/>
</dbReference>
<dbReference type="PROSITE" id="PS00370">
    <property type="entry name" value="PEP_ENZYMES_PHOS_SITE"/>
    <property type="match status" value="1"/>
</dbReference>
<dbReference type="GO" id="GO:0046872">
    <property type="term" value="F:metal ion binding"/>
    <property type="evidence" value="ECO:0007669"/>
    <property type="project" value="UniProtKB-KW"/>
</dbReference>
<dbReference type="InterPro" id="IPR016152">
    <property type="entry name" value="PTrfase/Anion_transptr"/>
</dbReference>
<dbReference type="Gene3D" id="1.10.274.10">
    <property type="entry name" value="PtsI, HPr-binding domain"/>
    <property type="match status" value="1"/>
</dbReference>
<keyword evidence="13" id="KW-0418">Kinase</keyword>
<keyword evidence="8" id="KW-0597">Phosphoprotein</keyword>
<gene>
    <name evidence="18" type="primary">ptsP</name>
    <name evidence="18" type="ORF">HMPREF0551_2196</name>
</gene>
<dbReference type="Pfam" id="PF00391">
    <property type="entry name" value="PEP-utilizers"/>
    <property type="match status" value="1"/>
</dbReference>